<evidence type="ECO:0000313" key="2">
    <source>
        <dbReference type="Proteomes" id="UP000054908"/>
    </source>
</evidence>
<organism evidence="1 2">
    <name type="scientific">Legionella maceachernii</name>
    <dbReference type="NCBI Taxonomy" id="466"/>
    <lineage>
        <taxon>Bacteria</taxon>
        <taxon>Pseudomonadati</taxon>
        <taxon>Pseudomonadota</taxon>
        <taxon>Gammaproteobacteria</taxon>
        <taxon>Legionellales</taxon>
        <taxon>Legionellaceae</taxon>
        <taxon>Legionella</taxon>
    </lineage>
</organism>
<name>A0A0W0VWP1_9GAMM</name>
<sequence length="238" mass="26621">MPSDKIALKELLASVFTQTQTEIKQNVVFGTGQIKDTRFNIIGTVEDTHFGIDEAMEMAKHVLNLLKSSNTDPIFLPTDVAGQKLSIRDEWLGMYAYFAHLLKCLHLVRRKGNPIISLIYNQAIGGSFIAFGMMADRIFALKNAQLAVMWLEGMAKVTKIDIEILRRISQDSPVFAPGVENFKQLGGIHEVLELNHVAEALLKVTQAGEINQDHRAELGKQYGGRTQAYDLIRAIKRL</sequence>
<dbReference type="Proteomes" id="UP000054908">
    <property type="component" value="Unassembled WGS sequence"/>
</dbReference>
<dbReference type="OrthoDB" id="5984377at2"/>
<reference evidence="1 2" key="1">
    <citation type="submission" date="2015-11" db="EMBL/GenBank/DDBJ databases">
        <title>Genomic analysis of 38 Legionella species identifies large and diverse effector repertoires.</title>
        <authorList>
            <person name="Burstein D."/>
            <person name="Amaro F."/>
            <person name="Zusman T."/>
            <person name="Lifshitz Z."/>
            <person name="Cohen O."/>
            <person name="Gilbert J.A."/>
            <person name="Pupko T."/>
            <person name="Shuman H.A."/>
            <person name="Segal G."/>
        </authorList>
    </citation>
    <scope>NUCLEOTIDE SEQUENCE [LARGE SCALE GENOMIC DNA]</scope>
    <source>
        <strain evidence="1 2">PX-1-G2-E2</strain>
    </source>
</reference>
<comment type="caution">
    <text evidence="1">The sequence shown here is derived from an EMBL/GenBank/DDBJ whole genome shotgun (WGS) entry which is preliminary data.</text>
</comment>
<accession>A0A0W0VWP1</accession>
<dbReference type="AlphaFoldDB" id="A0A0W0VWP1"/>
<dbReference type="Gene3D" id="3.90.226.10">
    <property type="entry name" value="2-enoyl-CoA Hydratase, Chain A, domain 1"/>
    <property type="match status" value="1"/>
</dbReference>
<dbReference type="InterPro" id="IPR029045">
    <property type="entry name" value="ClpP/crotonase-like_dom_sf"/>
</dbReference>
<proteinExistence type="predicted"/>
<dbReference type="SUPFAM" id="SSF52096">
    <property type="entry name" value="ClpP/crotonase"/>
    <property type="match status" value="1"/>
</dbReference>
<dbReference type="EMBL" id="LNYL01000050">
    <property type="protein sequence ID" value="KTD24663.1"/>
    <property type="molecule type" value="Genomic_DNA"/>
</dbReference>
<dbReference type="Pfam" id="PF06833">
    <property type="entry name" value="MdcE"/>
    <property type="match status" value="1"/>
</dbReference>
<gene>
    <name evidence="1" type="ORF">Lmac_2750</name>
</gene>
<dbReference type="RefSeq" id="WP_058453428.1">
    <property type="nucleotide sequence ID" value="NZ_CAAAIB010000019.1"/>
</dbReference>
<dbReference type="STRING" id="466.Lmac_2750"/>
<keyword evidence="2" id="KW-1185">Reference proteome</keyword>
<evidence type="ECO:0000313" key="1">
    <source>
        <dbReference type="EMBL" id="KTD24663.1"/>
    </source>
</evidence>
<dbReference type="PATRIC" id="fig|466.6.peg.2938"/>
<protein>
    <submittedName>
        <fullName evidence="1">Malonate decarboxylase subunit gamma</fullName>
    </submittedName>
</protein>